<feature type="transmembrane region" description="Helical" evidence="7">
    <location>
        <begin position="79"/>
        <end position="97"/>
    </location>
</feature>
<protein>
    <submittedName>
        <fullName evidence="8">MFS transporter</fullName>
    </submittedName>
</protein>
<name>A0ABS5LBR5_9BACI</name>
<keyword evidence="2" id="KW-0813">Transport</keyword>
<comment type="subcellular location">
    <subcellularLocation>
        <location evidence="1">Cell membrane</location>
        <topology evidence="1">Multi-pass membrane protein</topology>
    </subcellularLocation>
</comment>
<dbReference type="PANTHER" id="PTHR23513">
    <property type="entry name" value="INTEGRAL MEMBRANE EFFLUX PROTEIN-RELATED"/>
    <property type="match status" value="1"/>
</dbReference>
<feature type="transmembrane region" description="Helical" evidence="7">
    <location>
        <begin position="308"/>
        <end position="324"/>
    </location>
</feature>
<feature type="transmembrane region" description="Helical" evidence="7">
    <location>
        <begin position="281"/>
        <end position="302"/>
    </location>
</feature>
<evidence type="ECO:0000256" key="3">
    <source>
        <dbReference type="ARBA" id="ARBA00022475"/>
    </source>
</evidence>
<evidence type="ECO:0000256" key="4">
    <source>
        <dbReference type="ARBA" id="ARBA00022692"/>
    </source>
</evidence>
<dbReference type="InterPro" id="IPR036259">
    <property type="entry name" value="MFS_trans_sf"/>
</dbReference>
<keyword evidence="5 7" id="KW-1133">Transmembrane helix</keyword>
<feature type="transmembrane region" description="Helical" evidence="7">
    <location>
        <begin position="255"/>
        <end position="274"/>
    </location>
</feature>
<feature type="transmembrane region" description="Helical" evidence="7">
    <location>
        <begin position="344"/>
        <end position="365"/>
    </location>
</feature>
<dbReference type="CDD" id="cd06173">
    <property type="entry name" value="MFS_MefA_like"/>
    <property type="match status" value="1"/>
</dbReference>
<dbReference type="InterPro" id="IPR010290">
    <property type="entry name" value="TM_effector"/>
</dbReference>
<evidence type="ECO:0000256" key="1">
    <source>
        <dbReference type="ARBA" id="ARBA00004651"/>
    </source>
</evidence>
<evidence type="ECO:0000256" key="5">
    <source>
        <dbReference type="ARBA" id="ARBA00022989"/>
    </source>
</evidence>
<keyword evidence="6 7" id="KW-0472">Membrane</keyword>
<accession>A0ABS5LBR5</accession>
<keyword evidence="3" id="KW-1003">Cell membrane</keyword>
<feature type="transmembrane region" description="Helical" evidence="7">
    <location>
        <begin position="218"/>
        <end position="235"/>
    </location>
</feature>
<organism evidence="8 9">
    <name type="scientific">Metabacillus flavus</name>
    <dbReference type="NCBI Taxonomy" id="2823519"/>
    <lineage>
        <taxon>Bacteria</taxon>
        <taxon>Bacillati</taxon>
        <taxon>Bacillota</taxon>
        <taxon>Bacilli</taxon>
        <taxon>Bacillales</taxon>
        <taxon>Bacillaceae</taxon>
        <taxon>Metabacillus</taxon>
    </lineage>
</organism>
<dbReference type="PANTHER" id="PTHR23513:SF11">
    <property type="entry name" value="STAPHYLOFERRIN A TRANSPORTER"/>
    <property type="match status" value="1"/>
</dbReference>
<dbReference type="EMBL" id="JAGVRK010000001">
    <property type="protein sequence ID" value="MBS2968167.1"/>
    <property type="molecule type" value="Genomic_DNA"/>
</dbReference>
<feature type="transmembrane region" description="Helical" evidence="7">
    <location>
        <begin position="371"/>
        <end position="392"/>
    </location>
</feature>
<feature type="transmembrane region" description="Helical" evidence="7">
    <location>
        <begin position="171"/>
        <end position="197"/>
    </location>
</feature>
<sequence length="406" mass="44748">MKTFPAASAFRSKGYRLFYASGFASRLWEWADFTVLNWAVLQMTHSPLYLGLVNVCRLIPIFLFSLTGGILADRFPKKLLLLISQLLMFGSTVWLISEWGGPMPLILSIVFIRSAIQSIEAPIRNAYVADLTQKEQLTSAVAHYSSMIHLARLIGPAAAGVLLGSMAPEPLFTLILGLLLISWTVMLFVPPGSAVPVKKDKPKNSSLKDAITYVKKDTCIQGLLLLSVIPMTFGFPYSSMLPIFADSLMDIGPEGFGLLLSLSSFGAIIGTWILSAGWIRASHWTMIGSSVLFGLFIIGMIMAAESTYLLFTIVFMMGLFGQVYRTLNRISLQHYVPSHYRGKILSIALMDRGFISLGTMMFTLLAEWNVYWSGILMGLSCCALTIVIGVIFSRPLEKMHNEVGGL</sequence>
<reference evidence="8 9" key="1">
    <citation type="submission" date="2021-04" db="EMBL/GenBank/DDBJ databases">
        <title>Metabacillus sp. strain KIGAM252 whole genome sequence.</title>
        <authorList>
            <person name="Seo M.-J."/>
            <person name="Cho E.-S."/>
            <person name="Hwang C.Y."/>
            <person name="Yoon D.J."/>
        </authorList>
    </citation>
    <scope>NUCLEOTIDE SEQUENCE [LARGE SCALE GENOMIC DNA]</scope>
    <source>
        <strain evidence="8 9">KIGAM252</strain>
    </source>
</reference>
<evidence type="ECO:0000256" key="7">
    <source>
        <dbReference type="SAM" id="Phobius"/>
    </source>
</evidence>
<dbReference type="Gene3D" id="1.20.1250.20">
    <property type="entry name" value="MFS general substrate transporter like domains"/>
    <property type="match status" value="1"/>
</dbReference>
<keyword evidence="4 7" id="KW-0812">Transmembrane</keyword>
<comment type="caution">
    <text evidence="8">The sequence shown here is derived from an EMBL/GenBank/DDBJ whole genome shotgun (WGS) entry which is preliminary data.</text>
</comment>
<evidence type="ECO:0000256" key="6">
    <source>
        <dbReference type="ARBA" id="ARBA00023136"/>
    </source>
</evidence>
<dbReference type="SUPFAM" id="SSF103473">
    <property type="entry name" value="MFS general substrate transporter"/>
    <property type="match status" value="1"/>
</dbReference>
<evidence type="ECO:0000313" key="8">
    <source>
        <dbReference type="EMBL" id="MBS2968167.1"/>
    </source>
</evidence>
<dbReference type="Proteomes" id="UP000682403">
    <property type="component" value="Unassembled WGS sequence"/>
</dbReference>
<dbReference type="Pfam" id="PF05977">
    <property type="entry name" value="MFS_3"/>
    <property type="match status" value="1"/>
</dbReference>
<gene>
    <name evidence="8" type="ORF">J9317_05280</name>
</gene>
<evidence type="ECO:0000256" key="2">
    <source>
        <dbReference type="ARBA" id="ARBA00022448"/>
    </source>
</evidence>
<feature type="transmembrane region" description="Helical" evidence="7">
    <location>
        <begin position="48"/>
        <end position="72"/>
    </location>
</feature>
<keyword evidence="9" id="KW-1185">Reference proteome</keyword>
<proteinExistence type="predicted"/>
<dbReference type="RefSeq" id="WP_211556803.1">
    <property type="nucleotide sequence ID" value="NZ_JAGVRK010000001.1"/>
</dbReference>
<evidence type="ECO:0000313" key="9">
    <source>
        <dbReference type="Proteomes" id="UP000682403"/>
    </source>
</evidence>